<accession>A0A645DKF1</accession>
<feature type="transmembrane region" description="Helical" evidence="2">
    <location>
        <begin position="6"/>
        <end position="28"/>
    </location>
</feature>
<keyword evidence="2" id="KW-0812">Transmembrane</keyword>
<evidence type="ECO:0000256" key="1">
    <source>
        <dbReference type="SAM" id="MobiDB-lite"/>
    </source>
</evidence>
<gene>
    <name evidence="3" type="ORF">SDC9_136833</name>
</gene>
<name>A0A645DKF1_9ZZZZ</name>
<protein>
    <submittedName>
        <fullName evidence="3">Uncharacterized protein</fullName>
    </submittedName>
</protein>
<feature type="region of interest" description="Disordered" evidence="1">
    <location>
        <begin position="33"/>
        <end position="57"/>
    </location>
</feature>
<keyword evidence="2" id="KW-0472">Membrane</keyword>
<comment type="caution">
    <text evidence="3">The sequence shown here is derived from an EMBL/GenBank/DDBJ whole genome shotgun (WGS) entry which is preliminary data.</text>
</comment>
<reference evidence="3" key="1">
    <citation type="submission" date="2019-08" db="EMBL/GenBank/DDBJ databases">
        <authorList>
            <person name="Kucharzyk K."/>
            <person name="Murdoch R.W."/>
            <person name="Higgins S."/>
            <person name="Loffler F."/>
        </authorList>
    </citation>
    <scope>NUCLEOTIDE SEQUENCE</scope>
</reference>
<sequence length="57" mass="6525">MKDNFSLLIGMIMLVTMIPTVILVSHGYKKLKASVQEKRQKREPIHETPPNSTDTEE</sequence>
<evidence type="ECO:0000313" key="3">
    <source>
        <dbReference type="EMBL" id="MPM89721.1"/>
    </source>
</evidence>
<proteinExistence type="predicted"/>
<dbReference type="AlphaFoldDB" id="A0A645DKF1"/>
<evidence type="ECO:0000256" key="2">
    <source>
        <dbReference type="SAM" id="Phobius"/>
    </source>
</evidence>
<organism evidence="3">
    <name type="scientific">bioreactor metagenome</name>
    <dbReference type="NCBI Taxonomy" id="1076179"/>
    <lineage>
        <taxon>unclassified sequences</taxon>
        <taxon>metagenomes</taxon>
        <taxon>ecological metagenomes</taxon>
    </lineage>
</organism>
<keyword evidence="2" id="KW-1133">Transmembrane helix</keyword>
<feature type="compositionally biased region" description="Basic and acidic residues" evidence="1">
    <location>
        <begin position="35"/>
        <end position="46"/>
    </location>
</feature>
<dbReference type="EMBL" id="VSSQ01037112">
    <property type="protein sequence ID" value="MPM89721.1"/>
    <property type="molecule type" value="Genomic_DNA"/>
</dbReference>